<dbReference type="UniPathway" id="UPA00558"/>
<dbReference type="PANTHER" id="PTHR10067">
    <property type="entry name" value="PHOSPHATIDYLSERINE DECARBOXYLASE"/>
    <property type="match status" value="1"/>
</dbReference>
<comment type="caution">
    <text evidence="13">The sequence shown here is derived from an EMBL/GenBank/DDBJ whole genome shotgun (WGS) entry which is preliminary data.</text>
</comment>
<evidence type="ECO:0000256" key="12">
    <source>
        <dbReference type="SAM" id="Phobius"/>
    </source>
</evidence>
<keyword evidence="4" id="KW-0444">Lipid biosynthesis</keyword>
<dbReference type="PANTHER" id="PTHR10067:SF17">
    <property type="entry name" value="PHOSPHATIDYLSERINE DECARBOXYLASE PROENZYME 2"/>
    <property type="match status" value="1"/>
</dbReference>
<keyword evidence="8" id="KW-0456">Lyase</keyword>
<evidence type="ECO:0000256" key="1">
    <source>
        <dbReference type="ARBA" id="ARBA00001928"/>
    </source>
</evidence>
<dbReference type="AlphaFoldDB" id="A0A8H3X2W9"/>
<evidence type="ECO:0000256" key="2">
    <source>
        <dbReference type="ARBA" id="ARBA00005189"/>
    </source>
</evidence>
<organism evidence="13 14">
    <name type="scientific">Gigaspora margarita</name>
    <dbReference type="NCBI Taxonomy" id="4874"/>
    <lineage>
        <taxon>Eukaryota</taxon>
        <taxon>Fungi</taxon>
        <taxon>Fungi incertae sedis</taxon>
        <taxon>Mucoromycota</taxon>
        <taxon>Glomeromycotina</taxon>
        <taxon>Glomeromycetes</taxon>
        <taxon>Diversisporales</taxon>
        <taxon>Gigasporaceae</taxon>
        <taxon>Gigaspora</taxon>
    </lineage>
</organism>
<evidence type="ECO:0000256" key="5">
    <source>
        <dbReference type="ARBA" id="ARBA00022793"/>
    </source>
</evidence>
<evidence type="ECO:0000256" key="3">
    <source>
        <dbReference type="ARBA" id="ARBA00012243"/>
    </source>
</evidence>
<proteinExistence type="predicted"/>
<keyword evidence="12" id="KW-0812">Transmembrane</keyword>
<keyword evidence="5" id="KW-0210">Decarboxylase</keyword>
<feature type="transmembrane region" description="Helical" evidence="12">
    <location>
        <begin position="39"/>
        <end position="59"/>
    </location>
</feature>
<evidence type="ECO:0000256" key="11">
    <source>
        <dbReference type="ARBA" id="ARBA00024326"/>
    </source>
</evidence>
<protein>
    <recommendedName>
        <fullName evidence="3">phosphatidylserine decarboxylase</fullName>
        <ecNumber evidence="3">4.1.1.65</ecNumber>
    </recommendedName>
</protein>
<evidence type="ECO:0000256" key="6">
    <source>
        <dbReference type="ARBA" id="ARBA00023098"/>
    </source>
</evidence>
<dbReference type="InterPro" id="IPR003817">
    <property type="entry name" value="PS_Dcarbxylase"/>
</dbReference>
<comment type="pathway">
    <text evidence="11">Phospholipid metabolism; phosphatidylethanolamine biosynthesis.</text>
</comment>
<evidence type="ECO:0000313" key="14">
    <source>
        <dbReference type="Proteomes" id="UP000439903"/>
    </source>
</evidence>
<reference evidence="13 14" key="1">
    <citation type="journal article" date="2019" name="Environ. Microbiol.">
        <title>At the nexus of three kingdoms: the genome of the mycorrhizal fungus Gigaspora margarita provides insights into plant, endobacterial and fungal interactions.</title>
        <authorList>
            <person name="Venice F."/>
            <person name="Ghignone S."/>
            <person name="Salvioli di Fossalunga A."/>
            <person name="Amselem J."/>
            <person name="Novero M."/>
            <person name="Xianan X."/>
            <person name="Sedzielewska Toro K."/>
            <person name="Morin E."/>
            <person name="Lipzen A."/>
            <person name="Grigoriev I.V."/>
            <person name="Henrissat B."/>
            <person name="Martin F.M."/>
            <person name="Bonfante P."/>
        </authorList>
    </citation>
    <scope>NUCLEOTIDE SEQUENCE [LARGE SCALE GENOMIC DNA]</scope>
    <source>
        <strain evidence="13 14">BEG34</strain>
    </source>
</reference>
<comment type="cofactor">
    <cofactor evidence="1">
        <name>pyruvate</name>
        <dbReference type="ChEBI" id="CHEBI:15361"/>
    </cofactor>
</comment>
<keyword evidence="6" id="KW-0443">Lipid metabolism</keyword>
<dbReference type="NCBIfam" id="TIGR00163">
    <property type="entry name" value="PS_decarb"/>
    <property type="match status" value="1"/>
</dbReference>
<keyword evidence="9" id="KW-1208">Phospholipid metabolism</keyword>
<comment type="pathway">
    <text evidence="2">Lipid metabolism.</text>
</comment>
<keyword evidence="14" id="KW-1185">Reference proteome</keyword>
<dbReference type="InterPro" id="IPR033177">
    <property type="entry name" value="PSD-B"/>
</dbReference>
<gene>
    <name evidence="13" type="ORF">F8M41_010864</name>
</gene>
<evidence type="ECO:0000256" key="8">
    <source>
        <dbReference type="ARBA" id="ARBA00023239"/>
    </source>
</evidence>
<keyword evidence="10" id="KW-0670">Pyruvate</keyword>
<dbReference type="GO" id="GO:0004609">
    <property type="term" value="F:phosphatidylserine decarboxylase activity"/>
    <property type="evidence" value="ECO:0007669"/>
    <property type="project" value="UniProtKB-EC"/>
</dbReference>
<name>A0A8H3X2W9_GIGMA</name>
<dbReference type="EMBL" id="WTPW01002246">
    <property type="protein sequence ID" value="KAF0389946.1"/>
    <property type="molecule type" value="Genomic_DNA"/>
</dbReference>
<keyword evidence="12" id="KW-0472">Membrane</keyword>
<evidence type="ECO:0000256" key="7">
    <source>
        <dbReference type="ARBA" id="ARBA00023209"/>
    </source>
</evidence>
<dbReference type="GO" id="GO:0006646">
    <property type="term" value="P:phosphatidylethanolamine biosynthetic process"/>
    <property type="evidence" value="ECO:0007669"/>
    <property type="project" value="UniProtKB-UniPathway"/>
</dbReference>
<keyword evidence="12" id="KW-1133">Transmembrane helix</keyword>
<dbReference type="OrthoDB" id="5973539at2759"/>
<dbReference type="Proteomes" id="UP000439903">
    <property type="component" value="Unassembled WGS sequence"/>
</dbReference>
<sequence length="416" mass="47219">MDHSDRDINIDTEHEKVPIDLDSIKKYDKKTDHHSLTHVNFLIFIVLVGLGFIRVLPALKTAISHTTEKHAGESIYAPSNEKPPHKSLLYRLIPSMRGWEVKRHYGNYVIVRETGEKIWEEMPLYARIGMHLLFSGKVEEKVVESHPIRHLFEVESKRQGQYYDSPHSIKSIPSFIKHYNIKTDELLEPDISKYRCFNEFFYRKLKPDARPPASPDDDNVVVSAADCRLNVYQDIELAKKIWIKGKHFTIAELLQDRELALEFDGGSIAIFRLAPQDYHRFHSPITCMVGSAKHINGAYFTVNPMAINENLDVFTENVRSTLLLHPKDPDASKVAFVAVGALLVGSIKFTVKEGNRISKGDELGYFAYGGSTIICLWRKGEIKFDEDLVSNSKSTLETLVKAGMRIGAKPSAPVSE</sequence>
<accession>A0A8H3X2W9</accession>
<evidence type="ECO:0000313" key="13">
    <source>
        <dbReference type="EMBL" id="KAF0389946.1"/>
    </source>
</evidence>
<evidence type="ECO:0000256" key="9">
    <source>
        <dbReference type="ARBA" id="ARBA00023264"/>
    </source>
</evidence>
<dbReference type="EC" id="4.1.1.65" evidence="3"/>
<keyword evidence="7" id="KW-0594">Phospholipid biosynthesis</keyword>
<evidence type="ECO:0000256" key="10">
    <source>
        <dbReference type="ARBA" id="ARBA00023317"/>
    </source>
</evidence>
<evidence type="ECO:0000256" key="4">
    <source>
        <dbReference type="ARBA" id="ARBA00022516"/>
    </source>
</evidence>
<dbReference type="Pfam" id="PF02666">
    <property type="entry name" value="PS_Dcarbxylase"/>
    <property type="match status" value="1"/>
</dbReference>